<name>A0A838CWP1_9BACI</name>
<keyword evidence="1" id="KW-0479">Metal-binding</keyword>
<dbReference type="PIRSF" id="PIRSF017292">
    <property type="entry name" value="UCP017292_Znf_CHY"/>
    <property type="match status" value="1"/>
</dbReference>
<comment type="caution">
    <text evidence="5">The sequence shown here is derived from an EMBL/GenBank/DDBJ whole genome shotgun (WGS) entry which is preliminary data.</text>
</comment>
<gene>
    <name evidence="5" type="ORF">H0266_15650</name>
</gene>
<dbReference type="RefSeq" id="WP_181473356.1">
    <property type="nucleotide sequence ID" value="NZ_JACEFG010000003.1"/>
</dbReference>
<evidence type="ECO:0000256" key="1">
    <source>
        <dbReference type="ARBA" id="ARBA00022723"/>
    </source>
</evidence>
<dbReference type="SUPFAM" id="SSF161219">
    <property type="entry name" value="CHY zinc finger-like"/>
    <property type="match status" value="1"/>
</dbReference>
<organism evidence="5 6">
    <name type="scientific">Halobacillus locisalis</name>
    <dbReference type="NCBI Taxonomy" id="220753"/>
    <lineage>
        <taxon>Bacteria</taxon>
        <taxon>Bacillati</taxon>
        <taxon>Bacillota</taxon>
        <taxon>Bacilli</taxon>
        <taxon>Bacillales</taxon>
        <taxon>Bacillaceae</taxon>
        <taxon>Halobacillus</taxon>
    </lineage>
</organism>
<dbReference type="PROSITE" id="PS51266">
    <property type="entry name" value="ZF_CHY"/>
    <property type="match status" value="1"/>
</dbReference>
<proteinExistence type="predicted"/>
<dbReference type="PANTHER" id="PTHR28082">
    <property type="entry name" value="ZINC FINGER PROTEIN"/>
    <property type="match status" value="1"/>
</dbReference>
<evidence type="ECO:0000256" key="2">
    <source>
        <dbReference type="ARBA" id="ARBA00022771"/>
    </source>
</evidence>
<dbReference type="GO" id="GO:0045041">
    <property type="term" value="P:protein import into mitochondrial intermembrane space"/>
    <property type="evidence" value="ECO:0007669"/>
    <property type="project" value="TreeGrafter"/>
</dbReference>
<evidence type="ECO:0000313" key="6">
    <source>
        <dbReference type="Proteomes" id="UP000571017"/>
    </source>
</evidence>
<dbReference type="InterPro" id="IPR008913">
    <property type="entry name" value="Znf_CHY"/>
</dbReference>
<feature type="domain" description="CHY-type" evidence="4">
    <location>
        <begin position="10"/>
        <end position="90"/>
    </location>
</feature>
<dbReference type="InterPro" id="IPR052604">
    <property type="entry name" value="Mito_Tim_assembly_helper"/>
</dbReference>
<dbReference type="Pfam" id="PF05495">
    <property type="entry name" value="zf-CHY"/>
    <property type="match status" value="1"/>
</dbReference>
<dbReference type="InterPro" id="IPR037274">
    <property type="entry name" value="Znf_CHY_sf"/>
</dbReference>
<dbReference type="InterPro" id="IPR016694">
    <property type="entry name" value="UCP017292"/>
</dbReference>
<keyword evidence="6" id="KW-1185">Reference proteome</keyword>
<dbReference type="AlphaFoldDB" id="A0A838CWP1"/>
<keyword evidence="2" id="KW-0863">Zinc-finger</keyword>
<reference evidence="5 6" key="1">
    <citation type="journal article" date="2004" name="Extremophiles">
        <title>Halobacillus locisalis sp. nov., a halophilic bacterium isolated from a marine solar saltern of the Yellow Sea in Korea.</title>
        <authorList>
            <person name="Yoon J.H."/>
            <person name="Kang K.H."/>
            <person name="Oh T.K."/>
            <person name="Park Y.H."/>
        </authorList>
    </citation>
    <scope>NUCLEOTIDE SEQUENCE [LARGE SCALE GENOMIC DNA]</scope>
    <source>
        <strain evidence="5 6">KCTC 3788</strain>
    </source>
</reference>
<evidence type="ECO:0000259" key="4">
    <source>
        <dbReference type="PROSITE" id="PS51266"/>
    </source>
</evidence>
<evidence type="ECO:0000313" key="5">
    <source>
        <dbReference type="EMBL" id="MBA2176331.1"/>
    </source>
</evidence>
<accession>A0A838CWP1</accession>
<protein>
    <recommendedName>
        <fullName evidence="4">CHY-type domain-containing protein</fullName>
    </recommendedName>
</protein>
<dbReference type="Proteomes" id="UP000571017">
    <property type="component" value="Unassembled WGS sequence"/>
</dbReference>
<dbReference type="EMBL" id="JACEFG010000003">
    <property type="protein sequence ID" value="MBA2176331.1"/>
    <property type="molecule type" value="Genomic_DNA"/>
</dbReference>
<evidence type="ECO:0000256" key="3">
    <source>
        <dbReference type="ARBA" id="ARBA00022833"/>
    </source>
</evidence>
<dbReference type="GO" id="GO:0008270">
    <property type="term" value="F:zinc ion binding"/>
    <property type="evidence" value="ECO:0007669"/>
    <property type="project" value="UniProtKB-KW"/>
</dbReference>
<keyword evidence="3" id="KW-0862">Zinc</keyword>
<sequence length="106" mass="12415">MSQRIVKGVQVDDESRCTHYHSKVDVVALQFACCEEFYGCYQCHQELADHPPKKWSKDERDREAILCGHCKNTMTIAEYLKVHECPSCRHPFNEGCANHYPLYFEM</sequence>
<dbReference type="PANTHER" id="PTHR28082:SF1">
    <property type="entry name" value="HELPER OF TIM PROTEIN 13"/>
    <property type="match status" value="1"/>
</dbReference>